<dbReference type="InterPro" id="IPR036086">
    <property type="entry name" value="ParB/Sulfiredoxin_sf"/>
</dbReference>
<name>A0A6C0IVA3_9ZZZZ</name>
<dbReference type="Gene3D" id="1.10.30.50">
    <property type="match status" value="1"/>
</dbReference>
<dbReference type="CDD" id="cd00085">
    <property type="entry name" value="HNHc"/>
    <property type="match status" value="1"/>
</dbReference>
<organism evidence="2">
    <name type="scientific">viral metagenome</name>
    <dbReference type="NCBI Taxonomy" id="1070528"/>
    <lineage>
        <taxon>unclassified sequences</taxon>
        <taxon>metagenomes</taxon>
        <taxon>organismal metagenomes</taxon>
    </lineage>
</organism>
<sequence length="371" mass="43754">MQEKFTDKLIVDNTKIIGKINNKSLLDYDILIPNEQRITCQQKIEEIMEYQESYFKKHNKFNFLGLINIHYNLQNKLFYLVDGQHRFNAIKNLTNKGYEKIEVLIELIIVETIEDLKINFNLINKNTELPNFPDNIDRNIPQIVAQDFFNKYNNIWSLTRKVRRPHINKNNFQESLGVLTQKLNIETPIKLKKILEDFNDRLKQWPFHSFPASKSFKDQSKIELKCQEVGLYLGMFPFKDDDFGYGWVKQIIYEHTGKQEKTNAIKFRNKIPKKVRIDSWNRYIGKEIGAIRCICCRTTEIAQLNFHAGHILAKSKGGSNTVDNIIPICSLCNSSMNDRHMDEFVKEHYPQNYGNFINRQYVINIENNTFG</sequence>
<dbReference type="InterPro" id="IPR029471">
    <property type="entry name" value="HNH_5"/>
</dbReference>
<reference evidence="2" key="1">
    <citation type="journal article" date="2020" name="Nature">
        <title>Giant virus diversity and host interactions through global metagenomics.</title>
        <authorList>
            <person name="Schulz F."/>
            <person name="Roux S."/>
            <person name="Paez-Espino D."/>
            <person name="Jungbluth S."/>
            <person name="Walsh D.A."/>
            <person name="Denef V.J."/>
            <person name="McMahon K.D."/>
            <person name="Konstantinidis K.T."/>
            <person name="Eloe-Fadrosh E.A."/>
            <person name="Kyrpides N.C."/>
            <person name="Woyke T."/>
        </authorList>
    </citation>
    <scope>NUCLEOTIDE SEQUENCE</scope>
    <source>
        <strain evidence="2">GVMAG-M-3300025138-11</strain>
    </source>
</reference>
<dbReference type="Pfam" id="PF14279">
    <property type="entry name" value="HNH_5"/>
    <property type="match status" value="1"/>
</dbReference>
<dbReference type="AlphaFoldDB" id="A0A6C0IVA3"/>
<proteinExistence type="predicted"/>
<feature type="domain" description="HNH endonuclease 5" evidence="1">
    <location>
        <begin position="293"/>
        <end position="347"/>
    </location>
</feature>
<evidence type="ECO:0000313" key="2">
    <source>
        <dbReference type="EMBL" id="QHT97234.1"/>
    </source>
</evidence>
<dbReference type="InterPro" id="IPR003615">
    <property type="entry name" value="HNH_nuc"/>
</dbReference>
<accession>A0A6C0IVA3</accession>
<protein>
    <recommendedName>
        <fullName evidence="1">HNH endonuclease 5 domain-containing protein</fullName>
    </recommendedName>
</protein>
<dbReference type="EMBL" id="MN740273">
    <property type="protein sequence ID" value="QHT97234.1"/>
    <property type="molecule type" value="Genomic_DNA"/>
</dbReference>
<evidence type="ECO:0000259" key="1">
    <source>
        <dbReference type="Pfam" id="PF14279"/>
    </source>
</evidence>
<dbReference type="SUPFAM" id="SSF110849">
    <property type="entry name" value="ParB/Sulfiredoxin"/>
    <property type="match status" value="1"/>
</dbReference>